<evidence type="ECO:0000313" key="1">
    <source>
        <dbReference type="EMBL" id="ESJ95350.1"/>
    </source>
</evidence>
<sequence>MQQHWLAYHQAHSEENPFPYAALEQSIVYSKEEFRLNAGDIIWMIQGEKISNKETRYTLVDCFTVHAKATPPAIVSDDFLYAYKGKKSLLTLPLELDKSNEDWQLIHQKFLTKRPGLKKVTTIEATALKNISGITKF</sequence>
<name>A0ABN0PXS9_ACILW</name>
<reference evidence="1 2" key="1">
    <citation type="submission" date="2013-10" db="EMBL/GenBank/DDBJ databases">
        <title>The Genome Sequence of Acinetobacter lwoffii NIPH 512.</title>
        <authorList>
            <consortium name="The Broad Institute Genomics Platform"/>
            <consortium name="The Broad Institute Genome Sequencing Center for Infectious Disease"/>
            <person name="Cerqueira G."/>
            <person name="Feldgarden M."/>
            <person name="Courvalin P."/>
            <person name="Grillot-Courvalin C."/>
            <person name="Clermont D."/>
            <person name="Rocha E."/>
            <person name="Yoon E.-J."/>
            <person name="Nemec A."/>
            <person name="Young S.K."/>
            <person name="Zeng Q."/>
            <person name="Gargeya S."/>
            <person name="Fitzgerald M."/>
            <person name="Abouelleil A."/>
            <person name="Alvarado L."/>
            <person name="Berlin A.M."/>
            <person name="Chapman S.B."/>
            <person name="Gainer-Dewar J."/>
            <person name="Goldberg J."/>
            <person name="Gnerre S."/>
            <person name="Griggs A."/>
            <person name="Gujja S."/>
            <person name="Hansen M."/>
            <person name="Howarth C."/>
            <person name="Imamovic A."/>
            <person name="Ireland A."/>
            <person name="Larimer J."/>
            <person name="McCowan C."/>
            <person name="Murphy C."/>
            <person name="Pearson M."/>
            <person name="Poon T.W."/>
            <person name="Priest M."/>
            <person name="Roberts A."/>
            <person name="Saif S."/>
            <person name="Shea T."/>
            <person name="Sykes S."/>
            <person name="Wortman J."/>
            <person name="Nusbaum C."/>
            <person name="Birren B."/>
        </authorList>
    </citation>
    <scope>NUCLEOTIDE SEQUENCE [LARGE SCALE GENOMIC DNA]</scope>
    <source>
        <strain evidence="1 2">NIPH 512</strain>
    </source>
</reference>
<dbReference type="RefSeq" id="WP_004646161.1">
    <property type="nucleotide sequence ID" value="NZ_KI530561.1"/>
</dbReference>
<gene>
    <name evidence="1" type="ORF">P800_00154</name>
</gene>
<evidence type="ECO:0008006" key="3">
    <source>
        <dbReference type="Google" id="ProtNLM"/>
    </source>
</evidence>
<protein>
    <recommendedName>
        <fullName evidence="3">EVE domain-containing protein</fullName>
    </recommendedName>
</protein>
<comment type="caution">
    <text evidence="1">The sequence shown here is derived from an EMBL/GenBank/DDBJ whole genome shotgun (WGS) entry which is preliminary data.</text>
</comment>
<accession>A0ABN0PXS9</accession>
<keyword evidence="2" id="KW-1185">Reference proteome</keyword>
<dbReference type="EMBL" id="AYHO01000002">
    <property type="protein sequence ID" value="ESJ95350.1"/>
    <property type="molecule type" value="Genomic_DNA"/>
</dbReference>
<evidence type="ECO:0000313" key="2">
    <source>
        <dbReference type="Proteomes" id="UP000018465"/>
    </source>
</evidence>
<proteinExistence type="predicted"/>
<dbReference type="Proteomes" id="UP000018465">
    <property type="component" value="Unassembled WGS sequence"/>
</dbReference>
<organism evidence="1 2">
    <name type="scientific">Acinetobacter lwoffii NCTC 5866 = CIP 64.10 = NIPH 512</name>
    <dbReference type="NCBI Taxonomy" id="981327"/>
    <lineage>
        <taxon>Bacteria</taxon>
        <taxon>Pseudomonadati</taxon>
        <taxon>Pseudomonadota</taxon>
        <taxon>Gammaproteobacteria</taxon>
        <taxon>Moraxellales</taxon>
        <taxon>Moraxellaceae</taxon>
        <taxon>Acinetobacter</taxon>
    </lineage>
</organism>